<dbReference type="EMBL" id="BRXR01000001">
    <property type="protein sequence ID" value="GLC30234.1"/>
    <property type="molecule type" value="Genomic_DNA"/>
</dbReference>
<proteinExistence type="predicted"/>
<dbReference type="Proteomes" id="UP001208567">
    <property type="component" value="Unassembled WGS sequence"/>
</dbReference>
<dbReference type="SUPFAM" id="SSF81301">
    <property type="entry name" value="Nucleotidyltransferase"/>
    <property type="match status" value="1"/>
</dbReference>
<accession>A0ABQ5N547</accession>
<protein>
    <recommendedName>
        <fullName evidence="3">GrpB family protein</fullName>
    </recommendedName>
</protein>
<dbReference type="PANTHER" id="PTHR34822">
    <property type="entry name" value="GRPB DOMAIN PROTEIN (AFU_ORTHOLOGUE AFUA_1G01530)"/>
    <property type="match status" value="1"/>
</dbReference>
<sequence>MSGNSNNMEISPYRTIEVVPHQTEWKKDYANEEKKIKNVFKDELINIHHIGSTSIPGICAKPVIDIMVIVKDICKVDMLNNEMLTIGYFSKGEYGIKGRRFFVKGQHNRTHNVHVYQAGHYEILRQLNFRDYLIAHPNEAKKYENLKQELSEKFKFDIDKYNDGKDSFIKEIINKADQWAKNK</sequence>
<evidence type="ECO:0008006" key="3">
    <source>
        <dbReference type="Google" id="ProtNLM"/>
    </source>
</evidence>
<evidence type="ECO:0000313" key="2">
    <source>
        <dbReference type="Proteomes" id="UP001208567"/>
    </source>
</evidence>
<reference evidence="1 2" key="1">
    <citation type="journal article" date="2024" name="Int. J. Syst. Evol. Microbiol.">
        <title>Clostridium omnivorum sp. nov., isolated from anoxic soil under the treatment of reductive soil disinfestation.</title>
        <authorList>
            <person name="Ueki A."/>
            <person name="Tonouchi A."/>
            <person name="Kaku N."/>
            <person name="Honma S."/>
            <person name="Ueki K."/>
        </authorList>
    </citation>
    <scope>NUCLEOTIDE SEQUENCE [LARGE SCALE GENOMIC DNA]</scope>
    <source>
        <strain evidence="1 2">E14</strain>
    </source>
</reference>
<name>A0ABQ5N547_9CLOT</name>
<keyword evidence="2" id="KW-1185">Reference proteome</keyword>
<organism evidence="1 2">
    <name type="scientific">Clostridium omnivorum</name>
    <dbReference type="NCBI Taxonomy" id="1604902"/>
    <lineage>
        <taxon>Bacteria</taxon>
        <taxon>Bacillati</taxon>
        <taxon>Bacillota</taxon>
        <taxon>Clostridia</taxon>
        <taxon>Eubacteriales</taxon>
        <taxon>Clostridiaceae</taxon>
        <taxon>Clostridium</taxon>
    </lineage>
</organism>
<dbReference type="InterPro" id="IPR043519">
    <property type="entry name" value="NT_sf"/>
</dbReference>
<dbReference type="RefSeq" id="WP_264849499.1">
    <property type="nucleotide sequence ID" value="NZ_BRXR01000001.1"/>
</dbReference>
<dbReference type="Pfam" id="PF04229">
    <property type="entry name" value="GrpB"/>
    <property type="match status" value="1"/>
</dbReference>
<gene>
    <name evidence="1" type="ORF">bsdE14_16440</name>
</gene>
<evidence type="ECO:0000313" key="1">
    <source>
        <dbReference type="EMBL" id="GLC30234.1"/>
    </source>
</evidence>
<dbReference type="Gene3D" id="3.30.460.10">
    <property type="entry name" value="Beta Polymerase, domain 2"/>
    <property type="match status" value="1"/>
</dbReference>
<comment type="caution">
    <text evidence="1">The sequence shown here is derived from an EMBL/GenBank/DDBJ whole genome shotgun (WGS) entry which is preliminary data.</text>
</comment>
<dbReference type="InterPro" id="IPR007344">
    <property type="entry name" value="GrpB/CoaE"/>
</dbReference>
<dbReference type="PANTHER" id="PTHR34822:SF1">
    <property type="entry name" value="GRPB FAMILY PROTEIN"/>
    <property type="match status" value="1"/>
</dbReference>